<dbReference type="InterPro" id="IPR057732">
    <property type="entry name" value="SH3-A_UBE2O"/>
</dbReference>
<evidence type="ECO:0000313" key="3">
    <source>
        <dbReference type="EMBL" id="GFO23318.1"/>
    </source>
</evidence>
<dbReference type="AlphaFoldDB" id="A0AAV4BUP9"/>
<feature type="domain" description="UBE2O N-terminal SH3-A" evidence="2">
    <location>
        <begin position="16"/>
        <end position="44"/>
    </location>
</feature>
<sequence length="86" mass="9884">MFTSRVQVILQRQEEEEEEEEEEDDDDDDDDDEEGGGGGGRILAPSQLGKRHHPVMQIQTAVVMIRVNKTRETLHHDSNHFLCIIK</sequence>
<evidence type="ECO:0000256" key="1">
    <source>
        <dbReference type="SAM" id="MobiDB-lite"/>
    </source>
</evidence>
<dbReference type="EMBL" id="BLXT01005511">
    <property type="protein sequence ID" value="GFO23318.1"/>
    <property type="molecule type" value="Genomic_DNA"/>
</dbReference>
<protein>
    <recommendedName>
        <fullName evidence="2">UBE2O N-terminal SH3-A domain-containing protein</fullName>
    </recommendedName>
</protein>
<name>A0AAV4BUP9_9GAST</name>
<evidence type="ECO:0000313" key="4">
    <source>
        <dbReference type="Proteomes" id="UP000735302"/>
    </source>
</evidence>
<organism evidence="3 4">
    <name type="scientific">Plakobranchus ocellatus</name>
    <dbReference type="NCBI Taxonomy" id="259542"/>
    <lineage>
        <taxon>Eukaryota</taxon>
        <taxon>Metazoa</taxon>
        <taxon>Spiralia</taxon>
        <taxon>Lophotrochozoa</taxon>
        <taxon>Mollusca</taxon>
        <taxon>Gastropoda</taxon>
        <taxon>Heterobranchia</taxon>
        <taxon>Euthyneura</taxon>
        <taxon>Panpulmonata</taxon>
        <taxon>Sacoglossa</taxon>
        <taxon>Placobranchoidea</taxon>
        <taxon>Plakobranchidae</taxon>
        <taxon>Plakobranchus</taxon>
    </lineage>
</organism>
<proteinExistence type="predicted"/>
<comment type="caution">
    <text evidence="3">The sequence shown here is derived from an EMBL/GenBank/DDBJ whole genome shotgun (WGS) entry which is preliminary data.</text>
</comment>
<keyword evidence="4" id="KW-1185">Reference proteome</keyword>
<accession>A0AAV4BUP9</accession>
<dbReference type="Pfam" id="PF23048">
    <property type="entry name" value="SH3-A_UBE2O"/>
    <property type="match status" value="1"/>
</dbReference>
<gene>
    <name evidence="3" type="ORF">PoB_004982300</name>
</gene>
<reference evidence="3 4" key="1">
    <citation type="journal article" date="2021" name="Elife">
        <title>Chloroplast acquisition without the gene transfer in kleptoplastic sea slugs, Plakobranchus ocellatus.</title>
        <authorList>
            <person name="Maeda T."/>
            <person name="Takahashi S."/>
            <person name="Yoshida T."/>
            <person name="Shimamura S."/>
            <person name="Takaki Y."/>
            <person name="Nagai Y."/>
            <person name="Toyoda A."/>
            <person name="Suzuki Y."/>
            <person name="Arimoto A."/>
            <person name="Ishii H."/>
            <person name="Satoh N."/>
            <person name="Nishiyama T."/>
            <person name="Hasebe M."/>
            <person name="Maruyama T."/>
            <person name="Minagawa J."/>
            <person name="Obokata J."/>
            <person name="Shigenobu S."/>
        </authorList>
    </citation>
    <scope>NUCLEOTIDE SEQUENCE [LARGE SCALE GENOMIC DNA]</scope>
</reference>
<dbReference type="Proteomes" id="UP000735302">
    <property type="component" value="Unassembled WGS sequence"/>
</dbReference>
<feature type="region of interest" description="Disordered" evidence="1">
    <location>
        <begin position="1"/>
        <end position="55"/>
    </location>
</feature>
<feature type="compositionally biased region" description="Acidic residues" evidence="1">
    <location>
        <begin position="14"/>
        <end position="35"/>
    </location>
</feature>
<evidence type="ECO:0000259" key="2">
    <source>
        <dbReference type="Pfam" id="PF23048"/>
    </source>
</evidence>